<protein>
    <submittedName>
        <fullName evidence="1">DUF393 domain-containing protein</fullName>
    </submittedName>
</protein>
<dbReference type="PANTHER" id="PTHR34290">
    <property type="entry name" value="SI:CH73-390P7.2"/>
    <property type="match status" value="1"/>
</dbReference>
<dbReference type="InterPro" id="IPR044691">
    <property type="entry name" value="DCC1_Trx"/>
</dbReference>
<accession>A0ABU7LNE4</accession>
<dbReference type="InterPro" id="IPR007263">
    <property type="entry name" value="DCC1-like"/>
</dbReference>
<name>A0ABU7LNE4_9PROT</name>
<organism evidence="1 2">
    <name type="scientific">Hyphobacterium lacteum</name>
    <dbReference type="NCBI Taxonomy" id="3116575"/>
    <lineage>
        <taxon>Bacteria</taxon>
        <taxon>Pseudomonadati</taxon>
        <taxon>Pseudomonadota</taxon>
        <taxon>Alphaproteobacteria</taxon>
        <taxon>Maricaulales</taxon>
        <taxon>Maricaulaceae</taxon>
        <taxon>Hyphobacterium</taxon>
    </lineage>
</organism>
<dbReference type="RefSeq" id="WP_330198085.1">
    <property type="nucleotide sequence ID" value="NZ_JAZDRP010000002.1"/>
</dbReference>
<dbReference type="PANTHER" id="PTHR34290:SF2">
    <property type="entry name" value="OS04G0668800 PROTEIN"/>
    <property type="match status" value="1"/>
</dbReference>
<dbReference type="EMBL" id="JAZDRP010000002">
    <property type="protein sequence ID" value="MEE2525422.1"/>
    <property type="molecule type" value="Genomic_DNA"/>
</dbReference>
<comment type="caution">
    <text evidence="1">The sequence shown here is derived from an EMBL/GenBank/DDBJ whole genome shotgun (WGS) entry which is preliminary data.</text>
</comment>
<dbReference type="Proteomes" id="UP001354971">
    <property type="component" value="Unassembled WGS sequence"/>
</dbReference>
<sequence>MKTDKVIAYYDGLCPFCVHEMKVYERRGQGRVVLHDVNGDIPDDVDRKAALDALWVRKADGELVTGWDAFISIWERSPGFGWLAALTRPALIKWPLDKIYRFLAPYRPRRKCADGACQIES</sequence>
<proteinExistence type="predicted"/>
<gene>
    <name evidence="1" type="ORF">V0U79_03515</name>
</gene>
<reference evidence="1 2" key="1">
    <citation type="submission" date="2024-01" db="EMBL/GenBank/DDBJ databases">
        <title>Hyphobacterium bacterium isolated from marine sediment.</title>
        <authorList>
            <person name="Zhao S."/>
        </authorList>
    </citation>
    <scope>NUCLEOTIDE SEQUENCE [LARGE SCALE GENOMIC DNA]</scope>
    <source>
        <strain evidence="2">HN65</strain>
    </source>
</reference>
<keyword evidence="2" id="KW-1185">Reference proteome</keyword>
<dbReference type="Pfam" id="PF04134">
    <property type="entry name" value="DCC1-like"/>
    <property type="match status" value="1"/>
</dbReference>
<evidence type="ECO:0000313" key="2">
    <source>
        <dbReference type="Proteomes" id="UP001354971"/>
    </source>
</evidence>
<evidence type="ECO:0000313" key="1">
    <source>
        <dbReference type="EMBL" id="MEE2525422.1"/>
    </source>
</evidence>